<dbReference type="EMBL" id="MLJW01005499">
    <property type="protein sequence ID" value="OIQ68112.1"/>
    <property type="molecule type" value="Genomic_DNA"/>
</dbReference>
<evidence type="ECO:0000256" key="1">
    <source>
        <dbReference type="SAM" id="MobiDB-lite"/>
    </source>
</evidence>
<evidence type="ECO:0000313" key="2">
    <source>
        <dbReference type="EMBL" id="OIQ68112.1"/>
    </source>
</evidence>
<sequence>MDDALRVGGLETVADLGHHLQEGPGREGLVAKLALQAGALHHLHGEVEESVGLAEFVDGHHVRVVQPGGGLGLPGEAGLQIAQGLRVREGPDGLEGHLAPQRRVPRQEHLAHGPLAQGAEDLELADVVGHGGSRKVILGKSFWILDPEPWDCVKAEAIPGANDQGSPPRHQGTKKTKGPCFCSSRCLILICRHS</sequence>
<gene>
    <name evidence="2" type="ORF">GALL_502980</name>
</gene>
<comment type="caution">
    <text evidence="2">The sequence shown here is derived from an EMBL/GenBank/DDBJ whole genome shotgun (WGS) entry which is preliminary data.</text>
</comment>
<reference evidence="2" key="1">
    <citation type="submission" date="2016-10" db="EMBL/GenBank/DDBJ databases">
        <title>Sequence of Gallionella enrichment culture.</title>
        <authorList>
            <person name="Poehlein A."/>
            <person name="Muehling M."/>
            <person name="Daniel R."/>
        </authorList>
    </citation>
    <scope>NUCLEOTIDE SEQUENCE</scope>
</reference>
<accession>A0A1J5PBL0</accession>
<dbReference type="AlphaFoldDB" id="A0A1J5PBL0"/>
<protein>
    <submittedName>
        <fullName evidence="2">Uncharacterized protein</fullName>
    </submittedName>
</protein>
<name>A0A1J5PBL0_9ZZZZ</name>
<organism evidence="2">
    <name type="scientific">mine drainage metagenome</name>
    <dbReference type="NCBI Taxonomy" id="410659"/>
    <lineage>
        <taxon>unclassified sequences</taxon>
        <taxon>metagenomes</taxon>
        <taxon>ecological metagenomes</taxon>
    </lineage>
</organism>
<proteinExistence type="predicted"/>
<feature type="region of interest" description="Disordered" evidence="1">
    <location>
        <begin position="158"/>
        <end position="178"/>
    </location>
</feature>